<dbReference type="PROSITE" id="PS51318">
    <property type="entry name" value="TAT"/>
    <property type="match status" value="1"/>
</dbReference>
<dbReference type="SUPFAM" id="SSF89372">
    <property type="entry name" value="Fucose-specific lectin"/>
    <property type="match status" value="1"/>
</dbReference>
<evidence type="ECO:0000259" key="2">
    <source>
        <dbReference type="Pfam" id="PF26607"/>
    </source>
</evidence>
<comment type="caution">
    <text evidence="3">The sequence shown here is derived from an EMBL/GenBank/DDBJ whole genome shotgun (WGS) entry which is preliminary data.</text>
</comment>
<feature type="chain" id="PRO_5038335005" description="PLL-like beta propeller domain-containing protein" evidence="1">
    <location>
        <begin position="32"/>
        <end position="382"/>
    </location>
</feature>
<evidence type="ECO:0000256" key="1">
    <source>
        <dbReference type="SAM" id="SignalP"/>
    </source>
</evidence>
<dbReference type="InterPro" id="IPR058502">
    <property type="entry name" value="PLL-like_beta-prop"/>
</dbReference>
<dbReference type="Proteomes" id="UP000251891">
    <property type="component" value="Unassembled WGS sequence"/>
</dbReference>
<organism evidence="3 4">
    <name type="scientific">Actinomadura craniellae</name>
    <dbReference type="NCBI Taxonomy" id="2231787"/>
    <lineage>
        <taxon>Bacteria</taxon>
        <taxon>Bacillati</taxon>
        <taxon>Actinomycetota</taxon>
        <taxon>Actinomycetes</taxon>
        <taxon>Streptosporangiales</taxon>
        <taxon>Thermomonosporaceae</taxon>
        <taxon>Actinomadura</taxon>
    </lineage>
</organism>
<keyword evidence="4" id="KW-1185">Reference proteome</keyword>
<feature type="domain" description="PLL-like beta propeller" evidence="2">
    <location>
        <begin position="53"/>
        <end position="207"/>
    </location>
</feature>
<accession>A0A365HB17</accession>
<dbReference type="EMBL" id="QLYX01000002">
    <property type="protein sequence ID" value="RAY16212.1"/>
    <property type="molecule type" value="Genomic_DNA"/>
</dbReference>
<dbReference type="Gene3D" id="2.120.10.70">
    <property type="entry name" value="Fucose-specific lectin"/>
    <property type="match status" value="1"/>
</dbReference>
<evidence type="ECO:0000313" key="4">
    <source>
        <dbReference type="Proteomes" id="UP000251891"/>
    </source>
</evidence>
<evidence type="ECO:0000313" key="3">
    <source>
        <dbReference type="EMBL" id="RAY16212.1"/>
    </source>
</evidence>
<proteinExistence type="predicted"/>
<sequence length="382" mass="39800">MIQRWWRRGLLRAAGALVAAVATLGSGIALAVPAHAAAPPLPFDVTQGTTPAVDPNGRFVFSRGQDSSLLFSQGFPASNGFGPFISLGGQVRDSPTGVGTPEGARAFVRGFDNQAYTYLVRDNTTPTGYAVIPGLLISSQITAVPVRRQATGATDVAVFARGFDDGGVYTNLLSSGRWTGWRKIGDLVTSNIQAALIGPETIRVVARRPNMLVENVIIDLGGNVGAWQPVGDLRVLGDVTLTGMGGLPQFRGDEVFARATNGEVFGYDFKVSNPGWLSLGGVATSDIAVSVTPDRGLQYFVRGQDNAIYANRRPFNGLFGGYVRLGGVAVGNPASTGAAPAAGRTADDELVVLGRGGVLYGNIQQPGGAFGGYFAFTGPPHS</sequence>
<gene>
    <name evidence="3" type="ORF">DPM19_04745</name>
</gene>
<protein>
    <recommendedName>
        <fullName evidence="2">PLL-like beta propeller domain-containing protein</fullName>
    </recommendedName>
</protein>
<name>A0A365HB17_9ACTN</name>
<feature type="domain" description="PLL-like beta propeller" evidence="2">
    <location>
        <begin position="254"/>
        <end position="336"/>
    </location>
</feature>
<dbReference type="AlphaFoldDB" id="A0A365HB17"/>
<keyword evidence="1" id="KW-0732">Signal</keyword>
<reference evidence="3 4" key="1">
    <citation type="submission" date="2018-06" db="EMBL/GenBank/DDBJ databases">
        <title>Actinomadura craniellae sp. nov. isolated from marine sponge Craniella sp.</title>
        <authorList>
            <person name="Li L."/>
            <person name="Xu Q.H."/>
            <person name="Lin H.W."/>
            <person name="Lu Y.H."/>
        </authorList>
    </citation>
    <scope>NUCLEOTIDE SEQUENCE [LARGE SCALE GENOMIC DNA]</scope>
    <source>
        <strain evidence="3 4">LHW63021</strain>
    </source>
</reference>
<dbReference type="InterPro" id="IPR006311">
    <property type="entry name" value="TAT_signal"/>
</dbReference>
<feature type="signal peptide" evidence="1">
    <location>
        <begin position="1"/>
        <end position="31"/>
    </location>
</feature>
<dbReference type="Pfam" id="PF26607">
    <property type="entry name" value="DUF8189"/>
    <property type="match status" value="2"/>
</dbReference>